<keyword evidence="3" id="KW-1185">Reference proteome</keyword>
<evidence type="ECO:0000256" key="1">
    <source>
        <dbReference type="SAM" id="MobiDB-lite"/>
    </source>
</evidence>
<evidence type="ECO:0000313" key="3">
    <source>
        <dbReference type="Proteomes" id="UP000257109"/>
    </source>
</evidence>
<evidence type="ECO:0000313" key="2">
    <source>
        <dbReference type="EMBL" id="RDX75766.1"/>
    </source>
</evidence>
<dbReference type="AlphaFoldDB" id="A0A371FBU5"/>
<sequence>MLVGNGEGNDGEANRAITDSESPSLLGTITPIPQSFWELVMEPFDGTQDPRTHLQAFQT</sequence>
<feature type="region of interest" description="Disordered" evidence="1">
    <location>
        <begin position="1"/>
        <end position="26"/>
    </location>
</feature>
<name>A0A371FBU5_MUCPR</name>
<comment type="caution">
    <text evidence="2">The sequence shown here is derived from an EMBL/GenBank/DDBJ whole genome shotgun (WGS) entry which is preliminary data.</text>
</comment>
<accession>A0A371FBU5</accession>
<organism evidence="2 3">
    <name type="scientific">Mucuna pruriens</name>
    <name type="common">Velvet bean</name>
    <name type="synonym">Dolichos pruriens</name>
    <dbReference type="NCBI Taxonomy" id="157652"/>
    <lineage>
        <taxon>Eukaryota</taxon>
        <taxon>Viridiplantae</taxon>
        <taxon>Streptophyta</taxon>
        <taxon>Embryophyta</taxon>
        <taxon>Tracheophyta</taxon>
        <taxon>Spermatophyta</taxon>
        <taxon>Magnoliopsida</taxon>
        <taxon>eudicotyledons</taxon>
        <taxon>Gunneridae</taxon>
        <taxon>Pentapetalae</taxon>
        <taxon>rosids</taxon>
        <taxon>fabids</taxon>
        <taxon>Fabales</taxon>
        <taxon>Fabaceae</taxon>
        <taxon>Papilionoideae</taxon>
        <taxon>50 kb inversion clade</taxon>
        <taxon>NPAAA clade</taxon>
        <taxon>indigoferoid/millettioid clade</taxon>
        <taxon>Phaseoleae</taxon>
        <taxon>Mucuna</taxon>
    </lineage>
</organism>
<protein>
    <submittedName>
        <fullName evidence="2">Uncharacterized protein</fullName>
    </submittedName>
</protein>
<dbReference type="Proteomes" id="UP000257109">
    <property type="component" value="Unassembled WGS sequence"/>
</dbReference>
<gene>
    <name evidence="2" type="ORF">CR513_44323</name>
</gene>
<dbReference type="EMBL" id="QJKJ01009733">
    <property type="protein sequence ID" value="RDX75766.1"/>
    <property type="molecule type" value="Genomic_DNA"/>
</dbReference>
<reference evidence="2" key="1">
    <citation type="submission" date="2018-05" db="EMBL/GenBank/DDBJ databases">
        <title>Draft genome of Mucuna pruriens seed.</title>
        <authorList>
            <person name="Nnadi N.E."/>
            <person name="Vos R."/>
            <person name="Hasami M.H."/>
            <person name="Devisetty U.K."/>
            <person name="Aguiy J.C."/>
        </authorList>
    </citation>
    <scope>NUCLEOTIDE SEQUENCE [LARGE SCALE GENOMIC DNA]</scope>
    <source>
        <strain evidence="2">JCA_2017</strain>
    </source>
</reference>
<feature type="compositionally biased region" description="Polar residues" evidence="1">
    <location>
        <begin position="17"/>
        <end position="26"/>
    </location>
</feature>
<proteinExistence type="predicted"/>
<feature type="non-terminal residue" evidence="2">
    <location>
        <position position="1"/>
    </location>
</feature>